<accession>A0A371HJC4</accession>
<reference evidence="2" key="1">
    <citation type="submission" date="2018-05" db="EMBL/GenBank/DDBJ databases">
        <title>Draft genome of Mucuna pruriens seed.</title>
        <authorList>
            <person name="Nnadi N.E."/>
            <person name="Vos R."/>
            <person name="Hasami M.H."/>
            <person name="Devisetty U.K."/>
            <person name="Aguiy J.C."/>
        </authorList>
    </citation>
    <scope>NUCLEOTIDE SEQUENCE [LARGE SCALE GENOMIC DNA]</scope>
    <source>
        <strain evidence="2">JCA_2017</strain>
    </source>
</reference>
<dbReference type="Pfam" id="PF03732">
    <property type="entry name" value="Retrotrans_gag"/>
    <property type="match status" value="1"/>
</dbReference>
<evidence type="ECO:0000259" key="1">
    <source>
        <dbReference type="Pfam" id="PF03732"/>
    </source>
</evidence>
<dbReference type="PANTHER" id="PTHR35046:SF19">
    <property type="entry name" value="OS08G0315200 PROTEIN"/>
    <property type="match status" value="1"/>
</dbReference>
<dbReference type="PANTHER" id="PTHR35046">
    <property type="entry name" value="ZINC KNUCKLE (CCHC-TYPE) FAMILY PROTEIN"/>
    <property type="match status" value="1"/>
</dbReference>
<evidence type="ECO:0000313" key="2">
    <source>
        <dbReference type="EMBL" id="RDY02895.1"/>
    </source>
</evidence>
<dbReference type="Proteomes" id="UP000257109">
    <property type="component" value="Unassembled WGS sequence"/>
</dbReference>
<evidence type="ECO:0000313" key="3">
    <source>
        <dbReference type="Proteomes" id="UP000257109"/>
    </source>
</evidence>
<dbReference type="EMBL" id="QJKJ01002437">
    <property type="protein sequence ID" value="RDY02895.1"/>
    <property type="molecule type" value="Genomic_DNA"/>
</dbReference>
<organism evidence="2 3">
    <name type="scientific">Mucuna pruriens</name>
    <name type="common">Velvet bean</name>
    <name type="synonym">Dolichos pruriens</name>
    <dbReference type="NCBI Taxonomy" id="157652"/>
    <lineage>
        <taxon>Eukaryota</taxon>
        <taxon>Viridiplantae</taxon>
        <taxon>Streptophyta</taxon>
        <taxon>Embryophyta</taxon>
        <taxon>Tracheophyta</taxon>
        <taxon>Spermatophyta</taxon>
        <taxon>Magnoliopsida</taxon>
        <taxon>eudicotyledons</taxon>
        <taxon>Gunneridae</taxon>
        <taxon>Pentapetalae</taxon>
        <taxon>rosids</taxon>
        <taxon>fabids</taxon>
        <taxon>Fabales</taxon>
        <taxon>Fabaceae</taxon>
        <taxon>Papilionoideae</taxon>
        <taxon>50 kb inversion clade</taxon>
        <taxon>NPAAA clade</taxon>
        <taxon>indigoferoid/millettioid clade</taxon>
        <taxon>Phaseoleae</taxon>
        <taxon>Mucuna</taxon>
    </lineage>
</organism>
<feature type="domain" description="Retrotransposon gag" evidence="1">
    <location>
        <begin position="51"/>
        <end position="98"/>
    </location>
</feature>
<dbReference type="OrthoDB" id="1731207at2759"/>
<keyword evidence="3" id="KW-1185">Reference proteome</keyword>
<proteinExistence type="predicted"/>
<sequence length="104" mass="12265">MKGGKDMVGEEQRMEELDMSKCKISPFLGNCKPKVMVDTNVGAYKERYKGDPCESWVALKSLMRERYVPPSYTRDLHNKLQRLYQGYKSVEEYHKEMKMDSMRT</sequence>
<name>A0A371HJC4_MUCPR</name>
<dbReference type="InterPro" id="IPR005162">
    <property type="entry name" value="Retrotrans_gag_dom"/>
</dbReference>
<protein>
    <recommendedName>
        <fullName evidence="1">Retrotransposon gag domain-containing protein</fullName>
    </recommendedName>
</protein>
<comment type="caution">
    <text evidence="2">The sequence shown here is derived from an EMBL/GenBank/DDBJ whole genome shotgun (WGS) entry which is preliminary data.</text>
</comment>
<feature type="non-terminal residue" evidence="2">
    <location>
        <position position="1"/>
    </location>
</feature>
<dbReference type="AlphaFoldDB" id="A0A371HJC4"/>
<gene>
    <name evidence="2" type="ORF">CR513_13586</name>
</gene>